<dbReference type="PANTHER" id="PTHR33406">
    <property type="entry name" value="MEMBRANE PROTEIN MJ1562-RELATED"/>
    <property type="match status" value="1"/>
</dbReference>
<organism evidence="9 10">
    <name type="scientific">Microcella frigidaquae</name>
    <dbReference type="NCBI Taxonomy" id="424758"/>
    <lineage>
        <taxon>Bacteria</taxon>
        <taxon>Bacillati</taxon>
        <taxon>Actinomycetota</taxon>
        <taxon>Actinomycetes</taxon>
        <taxon>Micrococcales</taxon>
        <taxon>Microbacteriaceae</taxon>
        <taxon>Microcella</taxon>
    </lineage>
</organism>
<protein>
    <submittedName>
        <fullName evidence="9">RND superfamily putative drug exporter</fullName>
    </submittedName>
</protein>
<evidence type="ECO:0000259" key="8">
    <source>
        <dbReference type="PROSITE" id="PS50156"/>
    </source>
</evidence>
<evidence type="ECO:0000256" key="7">
    <source>
        <dbReference type="SAM" id="Phobius"/>
    </source>
</evidence>
<evidence type="ECO:0000313" key="10">
    <source>
        <dbReference type="Proteomes" id="UP000552883"/>
    </source>
</evidence>
<feature type="compositionally biased region" description="Low complexity" evidence="6">
    <location>
        <begin position="944"/>
        <end position="956"/>
    </location>
</feature>
<dbReference type="RefSeq" id="WP_153981794.1">
    <property type="nucleotide sequence ID" value="NZ_BAAANZ010000003.1"/>
</dbReference>
<feature type="transmembrane region" description="Helical" evidence="7">
    <location>
        <begin position="586"/>
        <end position="610"/>
    </location>
</feature>
<feature type="transmembrane region" description="Helical" evidence="7">
    <location>
        <begin position="366"/>
        <end position="385"/>
    </location>
</feature>
<keyword evidence="3 7" id="KW-0812">Transmembrane</keyword>
<evidence type="ECO:0000256" key="6">
    <source>
        <dbReference type="SAM" id="MobiDB-lite"/>
    </source>
</evidence>
<feature type="transmembrane region" description="Helical" evidence="7">
    <location>
        <begin position="306"/>
        <end position="333"/>
    </location>
</feature>
<dbReference type="InterPro" id="IPR000731">
    <property type="entry name" value="SSD"/>
</dbReference>
<feature type="transmembrane region" description="Helical" evidence="7">
    <location>
        <begin position="631"/>
        <end position="653"/>
    </location>
</feature>
<dbReference type="PANTHER" id="PTHR33406:SF13">
    <property type="entry name" value="MEMBRANE PROTEIN YDFJ"/>
    <property type="match status" value="1"/>
</dbReference>
<comment type="subcellular location">
    <subcellularLocation>
        <location evidence="1">Cell membrane</location>
        <topology evidence="1">Multi-pass membrane protein</topology>
    </subcellularLocation>
</comment>
<evidence type="ECO:0000313" key="9">
    <source>
        <dbReference type="EMBL" id="MBB5618579.1"/>
    </source>
</evidence>
<dbReference type="Pfam" id="PF03176">
    <property type="entry name" value="MMPL"/>
    <property type="match status" value="2"/>
</dbReference>
<proteinExistence type="predicted"/>
<dbReference type="InterPro" id="IPR004869">
    <property type="entry name" value="MMPL_dom"/>
</dbReference>
<feature type="region of interest" description="Disordered" evidence="6">
    <location>
        <begin position="927"/>
        <end position="972"/>
    </location>
</feature>
<evidence type="ECO:0000256" key="2">
    <source>
        <dbReference type="ARBA" id="ARBA00022475"/>
    </source>
</evidence>
<evidence type="ECO:0000256" key="1">
    <source>
        <dbReference type="ARBA" id="ARBA00004651"/>
    </source>
</evidence>
<feature type="transmembrane region" description="Helical" evidence="7">
    <location>
        <begin position="178"/>
        <end position="195"/>
    </location>
</feature>
<dbReference type="EMBL" id="JACHBS010000001">
    <property type="protein sequence ID" value="MBB5618579.1"/>
    <property type="molecule type" value="Genomic_DNA"/>
</dbReference>
<dbReference type="SUPFAM" id="SSF82866">
    <property type="entry name" value="Multidrug efflux transporter AcrB transmembrane domain"/>
    <property type="match status" value="2"/>
</dbReference>
<evidence type="ECO:0000256" key="4">
    <source>
        <dbReference type="ARBA" id="ARBA00022989"/>
    </source>
</evidence>
<dbReference type="GO" id="GO:0005886">
    <property type="term" value="C:plasma membrane"/>
    <property type="evidence" value="ECO:0007669"/>
    <property type="project" value="UniProtKB-SubCell"/>
</dbReference>
<sequence>MATLLYRLGRSSYRRARLVIIGWLLAFAAVLGGAVALGGQTDETFTIPGTESQIALDQLDALFPAVSGASAQAVVVAPEGSAVTDAGIRDQIATLQDALTEVDGVDSVLGPFDEFADGQVSDDGSLAIVRVQLDGASSDVSEETIAALVATADTVDVRVEFAGQIFQDTTVGLTITEVLGVLFAGAVLVITFGSLRPAWMPLASALIGVGIVVGGILALAAFLPVSSSAPLLAVMIGLAVGIDYALFILSRHRAQLAQGMDPEESAAVATGTAGSAVVFAGATVIIALLGLLVVGVPFLSVMGVGAAFAVLVAIAAAVTLLPALVATAGAKLAPKEGSRAWQRAHPVAASAPTMGRRWVRGVMKRPIVTTVSVVALLGVLSIPAFSLDLNLPDGGSEPAGSTQREAYDLIAEGFGPGTAGPLLVTLDITQTTEILDDLAAIRSELERVEGVASVSPGIPSPGLETAIYQVAPETAPDHPATKVVVADLRAAGERIEAEFGTPLAVTGVTAVGIDISTRLTGALIPFGLVVVGLSVILLMAVFRSVLVPVKAALGFLLSVGSAMGVTVAVFQWGWGAELLHAEPGPILSFMPIILMAVLFGLAMDYEVFLVSGMREEFVRTGDAKRSIEDGFANGARVVTAAALIMFFVFAAFVPEGAGLIKPIALSLAVGIAIDAFLVRMTLGPALMTLFGRAAWWFPRSLDRALPDLDVEGEKLRHHREHRTWAEAMGDAVIVADRLGLDGTDAELTLTARPGDRVDLVGEPGLRRVAGATLAGYLPPRSGRAVVADAVLPSEAGRASRRVTLVDVSGDRLAPSVTIGGLVSERIALAAGYPRGARRTQRWIARLAAAAAAVGVEPGALVDPEARVSSLDARRRAVVLAGVATLDACPVIVLDHRDDALDADDIDMLDALVQRLAPTPVVRVWGREAGSTPGDGAIPASITVGAAGSDPADGPAGERAADPSLALSERSGS</sequence>
<feature type="domain" description="SSD" evidence="8">
    <location>
        <begin position="202"/>
        <end position="327"/>
    </location>
</feature>
<keyword evidence="10" id="KW-1185">Reference proteome</keyword>
<reference evidence="9 10" key="1">
    <citation type="submission" date="2020-08" db="EMBL/GenBank/DDBJ databases">
        <title>Sequencing the genomes of 1000 actinobacteria strains.</title>
        <authorList>
            <person name="Klenk H.-P."/>
        </authorList>
    </citation>
    <scope>NUCLEOTIDE SEQUENCE [LARGE SCALE GENOMIC DNA]</scope>
    <source>
        <strain evidence="9 10">DSM 23889</strain>
    </source>
</reference>
<feature type="transmembrane region" description="Helical" evidence="7">
    <location>
        <begin position="270"/>
        <end position="294"/>
    </location>
</feature>
<keyword evidence="4 7" id="KW-1133">Transmembrane helix</keyword>
<accession>A0A840XRP0</accession>
<name>A0A840XRP0_9MICO</name>
<dbReference type="OrthoDB" id="7051771at2"/>
<keyword evidence="2" id="KW-1003">Cell membrane</keyword>
<feature type="transmembrane region" description="Helical" evidence="7">
    <location>
        <begin position="202"/>
        <end position="223"/>
    </location>
</feature>
<evidence type="ECO:0000256" key="3">
    <source>
        <dbReference type="ARBA" id="ARBA00022692"/>
    </source>
</evidence>
<feature type="transmembrane region" description="Helical" evidence="7">
    <location>
        <begin position="229"/>
        <end position="249"/>
    </location>
</feature>
<gene>
    <name evidence="9" type="ORF">BJ959_002075</name>
</gene>
<dbReference type="PROSITE" id="PS50156">
    <property type="entry name" value="SSD"/>
    <property type="match status" value="1"/>
</dbReference>
<feature type="transmembrane region" description="Helical" evidence="7">
    <location>
        <begin position="522"/>
        <end position="542"/>
    </location>
</feature>
<keyword evidence="5 7" id="KW-0472">Membrane</keyword>
<feature type="transmembrane region" description="Helical" evidence="7">
    <location>
        <begin position="554"/>
        <end position="574"/>
    </location>
</feature>
<dbReference type="Proteomes" id="UP000552883">
    <property type="component" value="Unassembled WGS sequence"/>
</dbReference>
<dbReference type="Gene3D" id="1.20.1640.10">
    <property type="entry name" value="Multidrug efflux transporter AcrB transmembrane domain"/>
    <property type="match status" value="2"/>
</dbReference>
<comment type="caution">
    <text evidence="9">The sequence shown here is derived from an EMBL/GenBank/DDBJ whole genome shotgun (WGS) entry which is preliminary data.</text>
</comment>
<dbReference type="AlphaFoldDB" id="A0A840XRP0"/>
<evidence type="ECO:0000256" key="5">
    <source>
        <dbReference type="ARBA" id="ARBA00023136"/>
    </source>
</evidence>
<dbReference type="InterPro" id="IPR050545">
    <property type="entry name" value="Mycobact_MmpL"/>
</dbReference>